<organism evidence="2 3">
    <name type="scientific">Rhodococcus aetherivorans</name>
    <dbReference type="NCBI Taxonomy" id="191292"/>
    <lineage>
        <taxon>Bacteria</taxon>
        <taxon>Bacillati</taxon>
        <taxon>Actinomycetota</taxon>
        <taxon>Actinomycetes</taxon>
        <taxon>Mycobacteriales</taxon>
        <taxon>Nocardiaceae</taxon>
        <taxon>Rhodococcus</taxon>
    </lineage>
</organism>
<accession>A0AA46PX38</accession>
<reference evidence="2" key="1">
    <citation type="submission" date="2022-09" db="EMBL/GenBank/DDBJ databases">
        <title>The genome sequence of Rhodococcus aetherivorans N1.</title>
        <authorList>
            <person name="Jiang W."/>
        </authorList>
    </citation>
    <scope>NUCLEOTIDE SEQUENCE</scope>
    <source>
        <strain evidence="2">N1</strain>
    </source>
</reference>
<sequence length="485" mass="51026">MIPPDVGDVVRRWNPEGWARLHATSDPPRIRVAGVDGCGRGALVDELTALGPAVDYVHDGPATVVLMVFEASAHLGRTELAVLESAGRGSGRVVCALTGTDVHPDWRVVHERDVALLQRHAPWLGPVTLLPVGTSLAARARAVGGDAGAVLRLESGIVDLHEALTAALVPGPHAGRALRSAVVAETRHLVVQAIAALRAGDDTGALRAERARWSLRATTPADDGGLRAELQRARIDTAQAVAAAVRAASAEFRDAIETVDPAHVPHLLDDVVRDLHARVGTVVTERLARIGPGDPEPAGPATVPPRSAPPSPRRPVEDRLTVLIGASAGAGLGRVAVSPLSLVPTLELATVPLSLLLGAAAAWWLVRVRRRLAERDRMRRWALEELVEVRAELEAVALERIVDAEARLGSALAVARTARLATARDRIAALDDELRRRAEDRAGQLAACERDLAVLARAGTPGRSGASNRTTASGGTTASDGVTRQ</sequence>
<feature type="compositionally biased region" description="Low complexity" evidence="1">
    <location>
        <begin position="464"/>
        <end position="485"/>
    </location>
</feature>
<dbReference type="EMBL" id="CP106982">
    <property type="protein sequence ID" value="UYF95261.1"/>
    <property type="molecule type" value="Genomic_DNA"/>
</dbReference>
<dbReference type="AlphaFoldDB" id="A0AA46PX38"/>
<gene>
    <name evidence="2" type="ORF">OCS65_05735</name>
</gene>
<proteinExistence type="predicted"/>
<name>A0AA46PX38_9NOCA</name>
<protein>
    <submittedName>
        <fullName evidence="2">Uncharacterized protein</fullName>
    </submittedName>
</protein>
<dbReference type="Proteomes" id="UP001163947">
    <property type="component" value="Chromosome"/>
</dbReference>
<evidence type="ECO:0000256" key="1">
    <source>
        <dbReference type="SAM" id="MobiDB-lite"/>
    </source>
</evidence>
<dbReference type="RefSeq" id="WP_185713094.1">
    <property type="nucleotide sequence ID" value="NZ_CP106982.1"/>
</dbReference>
<feature type="region of interest" description="Disordered" evidence="1">
    <location>
        <begin position="288"/>
        <end position="315"/>
    </location>
</feature>
<feature type="compositionally biased region" description="Pro residues" evidence="1">
    <location>
        <begin position="294"/>
        <end position="313"/>
    </location>
</feature>
<feature type="region of interest" description="Disordered" evidence="1">
    <location>
        <begin position="459"/>
        <end position="485"/>
    </location>
</feature>
<evidence type="ECO:0000313" key="2">
    <source>
        <dbReference type="EMBL" id="UYF95261.1"/>
    </source>
</evidence>
<dbReference type="GeneID" id="83619898"/>
<evidence type="ECO:0000313" key="3">
    <source>
        <dbReference type="Proteomes" id="UP001163947"/>
    </source>
</evidence>